<feature type="transmembrane region" description="Helical" evidence="1">
    <location>
        <begin position="50"/>
        <end position="74"/>
    </location>
</feature>
<proteinExistence type="predicted"/>
<dbReference type="Proteomes" id="UP000183015">
    <property type="component" value="Unassembled WGS sequence"/>
</dbReference>
<sequence length="184" mass="19129">MSAASHLQARPADRRQQTLWRIAAVCLGWYAVILASVHTHPGFGVREVALGVHLVSLTLGFGAVLAVDGLGLAVLAGRARVGALLAFSARAERLIWTGFVGLALSGIALRPDFASGWTDANLVAALVAAVNGVLAQALRSGVPDVERLSGWRELPAPLLWRAGAAALVSQAAWWTSILIGALTG</sequence>
<dbReference type="STRING" id="235985.SAMN05414137_11675"/>
<keyword evidence="1" id="KW-0472">Membrane</keyword>
<evidence type="ECO:0000313" key="3">
    <source>
        <dbReference type="Proteomes" id="UP000183015"/>
    </source>
</evidence>
<keyword evidence="3" id="KW-1185">Reference proteome</keyword>
<gene>
    <name evidence="2" type="ORF">SAMN05414137_11675</name>
</gene>
<keyword evidence="1" id="KW-1133">Transmembrane helix</keyword>
<accession>A0A1H7UPQ2</accession>
<dbReference type="OrthoDB" id="4350935at2"/>
<evidence type="ECO:0000256" key="1">
    <source>
        <dbReference type="SAM" id="Phobius"/>
    </source>
</evidence>
<keyword evidence="1" id="KW-0812">Transmembrane</keyword>
<protein>
    <recommendedName>
        <fullName evidence="4">Copper resistance protein D</fullName>
    </recommendedName>
</protein>
<dbReference type="RefSeq" id="WP_042451537.1">
    <property type="nucleotide sequence ID" value="NZ_BBPN01000022.1"/>
</dbReference>
<feature type="transmembrane region" description="Helical" evidence="1">
    <location>
        <begin position="20"/>
        <end position="38"/>
    </location>
</feature>
<evidence type="ECO:0008006" key="4">
    <source>
        <dbReference type="Google" id="ProtNLM"/>
    </source>
</evidence>
<evidence type="ECO:0000313" key="2">
    <source>
        <dbReference type="EMBL" id="SEL98618.1"/>
    </source>
</evidence>
<reference evidence="3" key="1">
    <citation type="submission" date="2016-10" db="EMBL/GenBank/DDBJ databases">
        <authorList>
            <person name="Varghese N."/>
        </authorList>
    </citation>
    <scope>NUCLEOTIDE SEQUENCE [LARGE SCALE GENOMIC DNA]</scope>
    <source>
        <strain evidence="3">DSM 45096 / BCRC 16803 / CGMCC 4.1857 / CIP 109030 / JCM 12277 / KCTC 19219 / NBRC 100920 / 33214</strain>
    </source>
</reference>
<dbReference type="AlphaFoldDB" id="A0A1H7UPQ2"/>
<organism evidence="2 3">
    <name type="scientific">Streptacidiphilus jiangxiensis</name>
    <dbReference type="NCBI Taxonomy" id="235985"/>
    <lineage>
        <taxon>Bacteria</taxon>
        <taxon>Bacillati</taxon>
        <taxon>Actinomycetota</taxon>
        <taxon>Actinomycetes</taxon>
        <taxon>Kitasatosporales</taxon>
        <taxon>Streptomycetaceae</taxon>
        <taxon>Streptacidiphilus</taxon>
    </lineage>
</organism>
<dbReference type="EMBL" id="FOAZ01000016">
    <property type="protein sequence ID" value="SEL98618.1"/>
    <property type="molecule type" value="Genomic_DNA"/>
</dbReference>
<dbReference type="eggNOG" id="COG2963">
    <property type="taxonomic scope" value="Bacteria"/>
</dbReference>
<name>A0A1H7UPQ2_STRJI</name>